<gene>
    <name evidence="2" type="ORF">H0264_22695</name>
</gene>
<dbReference type="EMBL" id="CP059399">
    <property type="protein sequence ID" value="QLY28197.1"/>
    <property type="molecule type" value="Genomic_DNA"/>
</dbReference>
<evidence type="ECO:0000313" key="3">
    <source>
        <dbReference type="Proteomes" id="UP000515512"/>
    </source>
</evidence>
<feature type="domain" description="Glycosyltransferase 2-like" evidence="1">
    <location>
        <begin position="21"/>
        <end position="181"/>
    </location>
</feature>
<protein>
    <submittedName>
        <fullName evidence="2">Glycosyltransferase</fullName>
    </submittedName>
</protein>
<dbReference type="PANTHER" id="PTHR43685:SF3">
    <property type="entry name" value="SLR2126 PROTEIN"/>
    <property type="match status" value="1"/>
</dbReference>
<dbReference type="PANTHER" id="PTHR43685">
    <property type="entry name" value="GLYCOSYLTRANSFERASE"/>
    <property type="match status" value="1"/>
</dbReference>
<organism evidence="2 3">
    <name type="scientific">Nocardia huaxiensis</name>
    <dbReference type="NCBI Taxonomy" id="2755382"/>
    <lineage>
        <taxon>Bacteria</taxon>
        <taxon>Bacillati</taxon>
        <taxon>Actinomycetota</taxon>
        <taxon>Actinomycetes</taxon>
        <taxon>Mycobacteriales</taxon>
        <taxon>Nocardiaceae</taxon>
        <taxon>Nocardia</taxon>
    </lineage>
</organism>
<reference evidence="2 3" key="1">
    <citation type="submission" date="2020-07" db="EMBL/GenBank/DDBJ databases">
        <authorList>
            <person name="Zhuang K."/>
            <person name="Ran Y."/>
        </authorList>
    </citation>
    <scope>NUCLEOTIDE SEQUENCE [LARGE SCALE GENOMIC DNA]</scope>
    <source>
        <strain evidence="2 3">WCH-YHL-001</strain>
    </source>
</reference>
<evidence type="ECO:0000259" key="1">
    <source>
        <dbReference type="Pfam" id="PF00535"/>
    </source>
</evidence>
<keyword evidence="2" id="KW-0808">Transferase</keyword>
<dbReference type="Gene3D" id="3.90.550.10">
    <property type="entry name" value="Spore Coat Polysaccharide Biosynthesis Protein SpsA, Chain A"/>
    <property type="match status" value="1"/>
</dbReference>
<dbReference type="InterPro" id="IPR050834">
    <property type="entry name" value="Glycosyltransf_2"/>
</dbReference>
<dbReference type="SUPFAM" id="SSF53448">
    <property type="entry name" value="Nucleotide-diphospho-sugar transferases"/>
    <property type="match status" value="1"/>
</dbReference>
<dbReference type="Proteomes" id="UP000515512">
    <property type="component" value="Chromosome"/>
</dbReference>
<dbReference type="GO" id="GO:0016740">
    <property type="term" value="F:transferase activity"/>
    <property type="evidence" value="ECO:0007669"/>
    <property type="project" value="UniProtKB-KW"/>
</dbReference>
<accession>A0A7D6VAK5</accession>
<dbReference type="Pfam" id="PF00535">
    <property type="entry name" value="Glycos_transf_2"/>
    <property type="match status" value="1"/>
</dbReference>
<dbReference type="RefSeq" id="WP_181579405.1">
    <property type="nucleotide sequence ID" value="NZ_CP059399.1"/>
</dbReference>
<proteinExistence type="predicted"/>
<dbReference type="InterPro" id="IPR001173">
    <property type="entry name" value="Glyco_trans_2-like"/>
</dbReference>
<name>A0A7D6VAK5_9NOCA</name>
<dbReference type="KEGG" id="nhu:H0264_22695"/>
<keyword evidence="3" id="KW-1185">Reference proteome</keyword>
<sequence length="305" mass="33172">MSGGSSMTDPTSAQRVPELVSIIIPVYNGLPDLDVQLDGLARQDYSGAFEVIVSDNGSGDGLAEHISNHPQRAELRLRYLDSSAKQGAPYARNRGAAIADGDFLVFVDQDDRVYEHWLSALVEVAAEVDAVGGAIESDSLNDRTAPIWRPVPTAAEGFRTHWLPFANGNNTAFWRSAFEKLGGYDEDLTVGDDVDISWRLQLAGMSFAHAPDALIAYRLRGNFRAAWRQSRGYGYGFARTCIKHRAAGCPRIPAAAALSSLLIAIACNPLNPLTRKQVPVGLWVMHTAGLLGRAQANLRYRTYTG</sequence>
<dbReference type="AlphaFoldDB" id="A0A7D6VAK5"/>
<dbReference type="InterPro" id="IPR029044">
    <property type="entry name" value="Nucleotide-diphossugar_trans"/>
</dbReference>
<evidence type="ECO:0000313" key="2">
    <source>
        <dbReference type="EMBL" id="QLY28197.1"/>
    </source>
</evidence>